<reference evidence="1 2" key="1">
    <citation type="submission" date="2015-05" db="EMBL/GenBank/DDBJ databases">
        <authorList>
            <person name="Liu X."/>
            <person name="Tong Y."/>
            <person name="Huang Y."/>
            <person name="Fan H."/>
            <person name="An X."/>
            <person name="Mi Z."/>
            <person name="Zhang Z."/>
        </authorList>
    </citation>
    <scope>NUCLEOTIDE SEQUENCE [LARGE SCALE GENOMIC DNA]</scope>
</reference>
<protein>
    <submittedName>
        <fullName evidence="1">Uncharacterized protein</fullName>
    </submittedName>
</protein>
<dbReference type="GeneID" id="65066697"/>
<dbReference type="RefSeq" id="YP_010077781.1">
    <property type="nucleotide sequence ID" value="NC_054952.1"/>
</dbReference>
<evidence type="ECO:0000313" key="1">
    <source>
        <dbReference type="EMBL" id="AKO61588.1"/>
    </source>
</evidence>
<proteinExistence type="predicted"/>
<dbReference type="KEGG" id="vg:65066697"/>
<dbReference type="EMBL" id="KR560069">
    <property type="protein sequence ID" value="AKO61588.1"/>
    <property type="molecule type" value="Genomic_DNA"/>
</dbReference>
<sequence length="210" mass="23249">MQILLPVVTADFIGQCAALDEAIREAAVNFQFTYTARVPTWDNIYNVPDVVTELIKHYTLRGFLCNYDGDGGKLSISWIAPNMSYLEVSRITFSNPAMIPSLGVGFRAGMIYLCMTNGQDLRANSDLTMQRDLLPAIKQAATFGARQLTFGFAGCPSATVVALFKVTFDMLTDQGFQITYNTTSGLFFLKWPDTFQINMYAGSLSQVVIQ</sequence>
<name>A0A0H4J2H4_9CAUD</name>
<dbReference type="Proteomes" id="UP000224291">
    <property type="component" value="Segment"/>
</dbReference>
<keyword evidence="2" id="KW-1185">Reference proteome</keyword>
<accession>A0A0H4J2H4</accession>
<evidence type="ECO:0000313" key="2">
    <source>
        <dbReference type="Proteomes" id="UP000224291"/>
    </source>
</evidence>
<organism evidence="1 2">
    <name type="scientific">Stenotrophomonas phage IME-SM1</name>
    <dbReference type="NCBI Taxonomy" id="1654717"/>
    <lineage>
        <taxon>Viruses</taxon>
        <taxon>Duplodnaviria</taxon>
        <taxon>Heunggongvirae</taxon>
        <taxon>Uroviricota</taxon>
        <taxon>Caudoviricetes</taxon>
        <taxon>Menderavirus</taxon>
        <taxon>Menderavirus IMESM1</taxon>
    </lineage>
</organism>